<evidence type="ECO:0000256" key="10">
    <source>
        <dbReference type="ARBA" id="ARBA00023303"/>
    </source>
</evidence>
<evidence type="ECO:0000313" key="16">
    <source>
        <dbReference type="Proteomes" id="UP001162162"/>
    </source>
</evidence>
<proteinExistence type="inferred from homology"/>
<feature type="transmembrane region" description="Helical" evidence="11">
    <location>
        <begin position="188"/>
        <end position="207"/>
    </location>
</feature>
<dbReference type="InterPro" id="IPR006202">
    <property type="entry name" value="Neur_chan_lig-bd"/>
</dbReference>
<evidence type="ECO:0000313" key="15">
    <source>
        <dbReference type="EMBL" id="KAJ8957454.1"/>
    </source>
</evidence>
<evidence type="ECO:0000259" key="13">
    <source>
        <dbReference type="Pfam" id="PF02931"/>
    </source>
</evidence>
<dbReference type="SUPFAM" id="SSF90112">
    <property type="entry name" value="Neurotransmitter-gated ion-channel transmembrane pore"/>
    <property type="match status" value="1"/>
</dbReference>
<feature type="transmembrane region" description="Helical" evidence="11">
    <location>
        <begin position="397"/>
        <end position="416"/>
    </location>
</feature>
<evidence type="ECO:0000256" key="11">
    <source>
        <dbReference type="RuleBase" id="RU000687"/>
    </source>
</evidence>
<keyword evidence="9 11" id="KW-0472">Membrane</keyword>
<protein>
    <submittedName>
        <fullName evidence="15">Uncharacterized protein</fullName>
    </submittedName>
</protein>
<dbReference type="EMBL" id="JAPWTK010000023">
    <property type="protein sequence ID" value="KAJ8957454.1"/>
    <property type="molecule type" value="Genomic_DNA"/>
</dbReference>
<evidence type="ECO:0000256" key="8">
    <source>
        <dbReference type="ARBA" id="ARBA00023065"/>
    </source>
</evidence>
<reference evidence="15" key="1">
    <citation type="journal article" date="2023" name="Insect Mol. Biol.">
        <title>Genome sequencing provides insights into the evolution of gene families encoding plant cell wall-degrading enzymes in longhorned beetles.</title>
        <authorList>
            <person name="Shin N.R."/>
            <person name="Okamura Y."/>
            <person name="Kirsch R."/>
            <person name="Pauchet Y."/>
        </authorList>
    </citation>
    <scope>NUCLEOTIDE SEQUENCE</scope>
    <source>
        <strain evidence="15">AMC_N1</strain>
    </source>
</reference>
<keyword evidence="3 11" id="KW-0813">Transport</keyword>
<dbReference type="InterPro" id="IPR006201">
    <property type="entry name" value="Neur_channel"/>
</dbReference>
<dbReference type="InterPro" id="IPR036734">
    <property type="entry name" value="Neur_chan_lig-bd_sf"/>
</dbReference>
<dbReference type="Pfam" id="PF02931">
    <property type="entry name" value="Neur_chan_LBD"/>
    <property type="match status" value="1"/>
</dbReference>
<dbReference type="AlphaFoldDB" id="A0AAV8Z0C1"/>
<keyword evidence="6" id="KW-0732">Signal</keyword>
<evidence type="ECO:0000256" key="9">
    <source>
        <dbReference type="ARBA" id="ARBA00023136"/>
    </source>
</evidence>
<feature type="region of interest" description="Disordered" evidence="12">
    <location>
        <begin position="351"/>
        <end position="380"/>
    </location>
</feature>
<keyword evidence="16" id="KW-1185">Reference proteome</keyword>
<dbReference type="PRINTS" id="PR00252">
    <property type="entry name" value="NRIONCHANNEL"/>
</dbReference>
<evidence type="ECO:0000256" key="3">
    <source>
        <dbReference type="ARBA" id="ARBA00022448"/>
    </source>
</evidence>
<dbReference type="GO" id="GO:0005886">
    <property type="term" value="C:plasma membrane"/>
    <property type="evidence" value="ECO:0007669"/>
    <property type="project" value="UniProtKB-SubCell"/>
</dbReference>
<dbReference type="GO" id="GO:0004888">
    <property type="term" value="F:transmembrane signaling receptor activity"/>
    <property type="evidence" value="ECO:0007669"/>
    <property type="project" value="InterPro"/>
</dbReference>
<dbReference type="InterPro" id="IPR018000">
    <property type="entry name" value="Neurotransmitter_ion_chnl_CS"/>
</dbReference>
<dbReference type="Gene3D" id="1.20.58.390">
    <property type="entry name" value="Neurotransmitter-gated ion-channel transmembrane domain"/>
    <property type="match status" value="1"/>
</dbReference>
<evidence type="ECO:0000256" key="2">
    <source>
        <dbReference type="ARBA" id="ARBA00004236"/>
    </source>
</evidence>
<sequence>MKHIESSDHLQFKSHILVQLHYTDARLMYSNISPKRGNILGEEPLRNKIWIPHLIINNERESSLMGLDGKDVFVQMSPSGEVRYSYRMTTTFYCWMNLQKFPFDYQICNLQWVSWPYNNTNIILQWRKVRPFQLASNLHLTEFVLDDRWIEETVASSSFNTGGLTGNCSAVVFNFKLRREVGYYIMDYFLPSILLVITSWVTFWLQADASAPRMTLGASTMLSFITLNGGLSKSLPKVSYIKASEIWFLGCATFIFCSIAEFAFVNVIWRRRKEVELKKPSSKHILKGALTPSLARKQLRKEESIYSLYKTRSCSSLDEEKSAKNTQANYLTVHSFPSSLHIPTIMTPESQDDLKGSGDSVTTIPIPDNASRPPTPPAWTTMTPQEVANWIDRKSRIVFPVAFFIFNLFYWSFVYAL</sequence>
<keyword evidence="8 11" id="KW-0406">Ion transport</keyword>
<dbReference type="CDD" id="cd19049">
    <property type="entry name" value="LGIC_TM_anion"/>
    <property type="match status" value="1"/>
</dbReference>
<dbReference type="InterPro" id="IPR036719">
    <property type="entry name" value="Neuro-gated_channel_TM_sf"/>
</dbReference>
<dbReference type="GO" id="GO:0005254">
    <property type="term" value="F:chloride channel activity"/>
    <property type="evidence" value="ECO:0007669"/>
    <property type="project" value="UniProtKB-ARBA"/>
</dbReference>
<keyword evidence="5 11" id="KW-0812">Transmembrane</keyword>
<comment type="caution">
    <text evidence="11">Lacks conserved residue(s) required for the propagation of feature annotation.</text>
</comment>
<evidence type="ECO:0000256" key="4">
    <source>
        <dbReference type="ARBA" id="ARBA00022475"/>
    </source>
</evidence>
<dbReference type="PANTHER" id="PTHR18945">
    <property type="entry name" value="NEUROTRANSMITTER GATED ION CHANNEL"/>
    <property type="match status" value="1"/>
</dbReference>
<dbReference type="InterPro" id="IPR006028">
    <property type="entry name" value="GABAA/Glycine_rcpt"/>
</dbReference>
<comment type="caution">
    <text evidence="15">The sequence shown here is derived from an EMBL/GenBank/DDBJ whole genome shotgun (WGS) entry which is preliminary data.</text>
</comment>
<keyword evidence="10 11" id="KW-0407">Ion channel</keyword>
<dbReference type="InterPro" id="IPR038050">
    <property type="entry name" value="Neuro_actylchol_rec"/>
</dbReference>
<feature type="transmembrane region" description="Helical" evidence="11">
    <location>
        <begin position="246"/>
        <end position="269"/>
    </location>
</feature>
<dbReference type="GO" id="GO:0005230">
    <property type="term" value="F:extracellular ligand-gated monoatomic ion channel activity"/>
    <property type="evidence" value="ECO:0007669"/>
    <property type="project" value="InterPro"/>
</dbReference>
<feature type="domain" description="Neurotransmitter-gated ion-channel ligand-binding" evidence="13">
    <location>
        <begin position="10"/>
        <end position="180"/>
    </location>
</feature>
<dbReference type="CDD" id="cd18987">
    <property type="entry name" value="LGIC_ECD_anion"/>
    <property type="match status" value="1"/>
</dbReference>
<dbReference type="PROSITE" id="PS00236">
    <property type="entry name" value="NEUROTR_ION_CHANNEL"/>
    <property type="match status" value="1"/>
</dbReference>
<keyword evidence="7 11" id="KW-1133">Transmembrane helix</keyword>
<comment type="subcellular location">
    <subcellularLocation>
        <location evidence="2">Cell membrane</location>
    </subcellularLocation>
    <subcellularLocation>
        <location evidence="1">Membrane</location>
        <topology evidence="1">Multi-pass membrane protein</topology>
    </subcellularLocation>
</comment>
<dbReference type="Pfam" id="PF02932">
    <property type="entry name" value="Neur_chan_memb"/>
    <property type="match status" value="1"/>
</dbReference>
<evidence type="ECO:0000256" key="6">
    <source>
        <dbReference type="ARBA" id="ARBA00022729"/>
    </source>
</evidence>
<organism evidence="15 16">
    <name type="scientific">Aromia moschata</name>
    <dbReference type="NCBI Taxonomy" id="1265417"/>
    <lineage>
        <taxon>Eukaryota</taxon>
        <taxon>Metazoa</taxon>
        <taxon>Ecdysozoa</taxon>
        <taxon>Arthropoda</taxon>
        <taxon>Hexapoda</taxon>
        <taxon>Insecta</taxon>
        <taxon>Pterygota</taxon>
        <taxon>Neoptera</taxon>
        <taxon>Endopterygota</taxon>
        <taxon>Coleoptera</taxon>
        <taxon>Polyphaga</taxon>
        <taxon>Cucujiformia</taxon>
        <taxon>Chrysomeloidea</taxon>
        <taxon>Cerambycidae</taxon>
        <taxon>Cerambycinae</taxon>
        <taxon>Callichromatini</taxon>
        <taxon>Aromia</taxon>
    </lineage>
</organism>
<dbReference type="Proteomes" id="UP001162162">
    <property type="component" value="Unassembled WGS sequence"/>
</dbReference>
<dbReference type="InterPro" id="IPR006029">
    <property type="entry name" value="Neurotrans-gated_channel_TM"/>
</dbReference>
<feature type="domain" description="Neurotransmitter-gated ion-channel transmembrane" evidence="14">
    <location>
        <begin position="190"/>
        <end position="411"/>
    </location>
</feature>
<name>A0AAV8Z0C1_9CUCU</name>
<evidence type="ECO:0000259" key="14">
    <source>
        <dbReference type="Pfam" id="PF02932"/>
    </source>
</evidence>
<dbReference type="GO" id="GO:0099095">
    <property type="term" value="F:ligand-gated monoatomic anion channel activity"/>
    <property type="evidence" value="ECO:0007669"/>
    <property type="project" value="UniProtKB-ARBA"/>
</dbReference>
<dbReference type="Gene3D" id="2.70.170.10">
    <property type="entry name" value="Neurotransmitter-gated ion-channel ligand-binding domain"/>
    <property type="match status" value="1"/>
</dbReference>
<gene>
    <name evidence="15" type="ORF">NQ318_004935</name>
</gene>
<evidence type="ECO:0000256" key="12">
    <source>
        <dbReference type="SAM" id="MobiDB-lite"/>
    </source>
</evidence>
<dbReference type="SUPFAM" id="SSF63712">
    <property type="entry name" value="Nicotinic receptor ligand binding domain-like"/>
    <property type="match status" value="1"/>
</dbReference>
<dbReference type="PRINTS" id="PR00253">
    <property type="entry name" value="GABAARECEPTR"/>
</dbReference>
<comment type="similarity">
    <text evidence="11">Belongs to the ligand-gated ion channel (TC 1.A.9) family.</text>
</comment>
<evidence type="ECO:0000256" key="5">
    <source>
        <dbReference type="ARBA" id="ARBA00022692"/>
    </source>
</evidence>
<keyword evidence="4" id="KW-1003">Cell membrane</keyword>
<accession>A0AAV8Z0C1</accession>
<evidence type="ECO:0000256" key="1">
    <source>
        <dbReference type="ARBA" id="ARBA00004141"/>
    </source>
</evidence>
<evidence type="ECO:0000256" key="7">
    <source>
        <dbReference type="ARBA" id="ARBA00022989"/>
    </source>
</evidence>